<dbReference type="Gene3D" id="1.10.150.20">
    <property type="entry name" value="5' to 3' exonuclease, C-terminal subdomain"/>
    <property type="match status" value="1"/>
</dbReference>
<dbReference type="GO" id="GO:0006310">
    <property type="term" value="P:DNA recombination"/>
    <property type="evidence" value="ECO:0007669"/>
    <property type="project" value="UniProtKB-UniRule"/>
</dbReference>
<dbReference type="NCBIfam" id="TIGR00084">
    <property type="entry name" value="ruvA"/>
    <property type="match status" value="1"/>
</dbReference>
<name>A0A852ZE75_9ACTN</name>
<comment type="subunit">
    <text evidence="6">Homotetramer. Forms an RuvA(8)-RuvB(12)-Holliday junction (HJ) complex. HJ DNA is sandwiched between 2 RuvA tetramers; dsDNA enters through RuvA and exits via RuvB. An RuvB hexamer assembles on each DNA strand where it exits the tetramer. Each RuvB hexamer is contacted by two RuvA subunits (via domain III) on 2 adjacent RuvB subunits; this complex drives branch migration. In the full resolvosome a probable DNA-RuvA(4)-RuvB(12)-RuvC(2) complex forms which resolves the HJ.</text>
</comment>
<dbReference type="SUPFAM" id="SSF50249">
    <property type="entry name" value="Nucleic acid-binding proteins"/>
    <property type="match status" value="1"/>
</dbReference>
<sequence>MIAFVRGTIASVGLDTAVVEVGGVGMEVRASPATLADLRVGTTAKLPTSLVVREDSLTLYGFADDDERAVFELLQTASGVGPRLAQAMLAVHRPDELRRAVAAEDLVALTKVPGIGRKGAQRIVLELKDRLGAPVGGSAGAGAALPVAGVAPGAAWRDQVRGALLGLGWSAREAESALDAVAPMAEETAGDDGGANGARTGNGANGTPDVAALLRAALRTLSRA</sequence>
<dbReference type="InterPro" id="IPR013849">
    <property type="entry name" value="DNA_helicase_Holl-junc_RuvA_I"/>
</dbReference>
<evidence type="ECO:0000256" key="1">
    <source>
        <dbReference type="ARBA" id="ARBA00022490"/>
    </source>
</evidence>
<comment type="function">
    <text evidence="6">The RuvA-RuvB-RuvC complex processes Holliday junction (HJ) DNA during genetic recombination and DNA repair, while the RuvA-RuvB complex plays an important role in the rescue of blocked DNA replication forks via replication fork reversal (RFR). RuvA specifically binds to HJ cruciform DNA, conferring on it an open structure. The RuvB hexamer acts as an ATP-dependent pump, pulling dsDNA into and through the RuvAB complex. HJ branch migration allows RuvC to scan DNA until it finds its consensus sequence, where it cleaves and resolves the cruciform DNA.</text>
</comment>
<dbReference type="EMBL" id="JACBZH010000001">
    <property type="protein sequence ID" value="NYH90593.1"/>
    <property type="molecule type" value="Genomic_DNA"/>
</dbReference>
<keyword evidence="4 6" id="KW-0233">DNA recombination</keyword>
<feature type="domain" description="Helix-hairpin-helix DNA-binding motif class 1" evidence="8">
    <location>
        <begin position="107"/>
        <end position="126"/>
    </location>
</feature>
<dbReference type="Gene3D" id="1.10.8.10">
    <property type="entry name" value="DNA helicase RuvA subunit, C-terminal domain"/>
    <property type="match status" value="1"/>
</dbReference>
<keyword evidence="3 6" id="KW-0238">DNA-binding</keyword>
<evidence type="ECO:0000313" key="9">
    <source>
        <dbReference type="EMBL" id="NYH90593.1"/>
    </source>
</evidence>
<keyword evidence="9" id="KW-0547">Nucleotide-binding</keyword>
<protein>
    <recommendedName>
        <fullName evidence="6">Holliday junction branch migration complex subunit RuvA</fullName>
    </recommendedName>
</protein>
<feature type="region of interest" description="Disordered" evidence="7">
    <location>
        <begin position="186"/>
        <end position="206"/>
    </location>
</feature>
<gene>
    <name evidence="6" type="primary">ruvA</name>
    <name evidence="9" type="ORF">F4554_003231</name>
</gene>
<dbReference type="GO" id="GO:0009378">
    <property type="term" value="F:four-way junction helicase activity"/>
    <property type="evidence" value="ECO:0007669"/>
    <property type="project" value="InterPro"/>
</dbReference>
<dbReference type="GO" id="GO:0016787">
    <property type="term" value="F:hydrolase activity"/>
    <property type="evidence" value="ECO:0007669"/>
    <property type="project" value="UniProtKB-KW"/>
</dbReference>
<evidence type="ECO:0000313" key="10">
    <source>
        <dbReference type="Proteomes" id="UP000579605"/>
    </source>
</evidence>
<feature type="compositionally biased region" description="Low complexity" evidence="7">
    <location>
        <begin position="197"/>
        <end position="206"/>
    </location>
</feature>
<dbReference type="SMART" id="SM00278">
    <property type="entry name" value="HhH1"/>
    <property type="match status" value="2"/>
</dbReference>
<organism evidence="9 10">
    <name type="scientific">Actinopolymorpha rutila</name>
    <dbReference type="NCBI Taxonomy" id="446787"/>
    <lineage>
        <taxon>Bacteria</taxon>
        <taxon>Bacillati</taxon>
        <taxon>Actinomycetota</taxon>
        <taxon>Actinomycetes</taxon>
        <taxon>Propionibacteriales</taxon>
        <taxon>Actinopolymorphaceae</taxon>
        <taxon>Actinopolymorpha</taxon>
    </lineage>
</organism>
<dbReference type="GO" id="GO:0006281">
    <property type="term" value="P:DNA repair"/>
    <property type="evidence" value="ECO:0007669"/>
    <property type="project" value="UniProtKB-UniRule"/>
</dbReference>
<keyword evidence="9" id="KW-0067">ATP-binding</keyword>
<comment type="domain">
    <text evidence="6">Has three domains with a flexible linker between the domains II and III and assumes an 'L' shape. Domain III is highly mobile and contacts RuvB.</text>
</comment>
<dbReference type="CDD" id="cd14332">
    <property type="entry name" value="UBA_RuvA_C"/>
    <property type="match status" value="1"/>
</dbReference>
<keyword evidence="2 6" id="KW-0227">DNA damage</keyword>
<dbReference type="GO" id="GO:0005737">
    <property type="term" value="C:cytoplasm"/>
    <property type="evidence" value="ECO:0007669"/>
    <property type="project" value="UniProtKB-SubCell"/>
</dbReference>
<dbReference type="Pfam" id="PF14520">
    <property type="entry name" value="HHH_5"/>
    <property type="match status" value="1"/>
</dbReference>
<dbReference type="SUPFAM" id="SSF47781">
    <property type="entry name" value="RuvA domain 2-like"/>
    <property type="match status" value="1"/>
</dbReference>
<proteinExistence type="inferred from homology"/>
<dbReference type="InterPro" id="IPR036267">
    <property type="entry name" value="RuvA_C_sf"/>
</dbReference>
<dbReference type="GO" id="GO:0009379">
    <property type="term" value="C:Holliday junction helicase complex"/>
    <property type="evidence" value="ECO:0007669"/>
    <property type="project" value="InterPro"/>
</dbReference>
<comment type="caution">
    <text evidence="6">Lacks conserved residue(s) required for the propagation of feature annotation.</text>
</comment>
<evidence type="ECO:0000256" key="2">
    <source>
        <dbReference type="ARBA" id="ARBA00022763"/>
    </source>
</evidence>
<dbReference type="GO" id="GO:0005524">
    <property type="term" value="F:ATP binding"/>
    <property type="evidence" value="ECO:0007669"/>
    <property type="project" value="InterPro"/>
</dbReference>
<keyword evidence="10" id="KW-1185">Reference proteome</keyword>
<dbReference type="HAMAP" id="MF_00031">
    <property type="entry name" value="DNA_HJ_migration_RuvA"/>
    <property type="match status" value="1"/>
</dbReference>
<dbReference type="GO" id="GO:0000400">
    <property type="term" value="F:four-way junction DNA binding"/>
    <property type="evidence" value="ECO:0007669"/>
    <property type="project" value="UniProtKB-UniRule"/>
</dbReference>
<evidence type="ECO:0000259" key="8">
    <source>
        <dbReference type="SMART" id="SM00278"/>
    </source>
</evidence>
<dbReference type="AlphaFoldDB" id="A0A852ZE75"/>
<evidence type="ECO:0000256" key="6">
    <source>
        <dbReference type="HAMAP-Rule" id="MF_00031"/>
    </source>
</evidence>
<keyword evidence="5 6" id="KW-0234">DNA repair</keyword>
<dbReference type="GO" id="GO:0048476">
    <property type="term" value="C:Holliday junction resolvase complex"/>
    <property type="evidence" value="ECO:0007669"/>
    <property type="project" value="UniProtKB-UniRule"/>
</dbReference>
<dbReference type="InterPro" id="IPR003583">
    <property type="entry name" value="Hlx-hairpin-Hlx_DNA-bd_motif"/>
</dbReference>
<evidence type="ECO:0000256" key="7">
    <source>
        <dbReference type="SAM" id="MobiDB-lite"/>
    </source>
</evidence>
<comment type="subcellular location">
    <subcellularLocation>
        <location evidence="6">Cytoplasm</location>
    </subcellularLocation>
</comment>
<feature type="region of interest" description="Domain III" evidence="6">
    <location>
        <begin position="155"/>
        <end position="224"/>
    </location>
</feature>
<comment type="caution">
    <text evidence="9">The sequence shown here is derived from an EMBL/GenBank/DDBJ whole genome shotgun (WGS) entry which is preliminary data.</text>
</comment>
<dbReference type="Proteomes" id="UP000579605">
    <property type="component" value="Unassembled WGS sequence"/>
</dbReference>
<keyword evidence="9" id="KW-0378">Hydrolase</keyword>
<evidence type="ECO:0000256" key="3">
    <source>
        <dbReference type="ARBA" id="ARBA00023125"/>
    </source>
</evidence>
<dbReference type="InterPro" id="IPR012340">
    <property type="entry name" value="NA-bd_OB-fold"/>
</dbReference>
<evidence type="ECO:0000256" key="5">
    <source>
        <dbReference type="ARBA" id="ARBA00023204"/>
    </source>
</evidence>
<keyword evidence="9" id="KW-0347">Helicase</keyword>
<dbReference type="SUPFAM" id="SSF46929">
    <property type="entry name" value="DNA helicase RuvA subunit, C-terminal domain"/>
    <property type="match status" value="1"/>
</dbReference>
<reference evidence="9 10" key="1">
    <citation type="submission" date="2020-07" db="EMBL/GenBank/DDBJ databases">
        <title>Sequencing the genomes of 1000 actinobacteria strains.</title>
        <authorList>
            <person name="Klenk H.-P."/>
        </authorList>
    </citation>
    <scope>NUCLEOTIDE SEQUENCE [LARGE SCALE GENOMIC DNA]</scope>
    <source>
        <strain evidence="9 10">DSM 18448</strain>
    </source>
</reference>
<keyword evidence="1 6" id="KW-0963">Cytoplasm</keyword>
<dbReference type="RefSeq" id="WP_179788117.1">
    <property type="nucleotide sequence ID" value="NZ_BAAARR010000016.1"/>
</dbReference>
<evidence type="ECO:0000256" key="4">
    <source>
        <dbReference type="ARBA" id="ARBA00023172"/>
    </source>
</evidence>
<accession>A0A852ZE75</accession>
<dbReference type="Pfam" id="PF07499">
    <property type="entry name" value="RuvA_C"/>
    <property type="match status" value="1"/>
</dbReference>
<dbReference type="InterPro" id="IPR011114">
    <property type="entry name" value="RuvA_C"/>
</dbReference>
<dbReference type="Pfam" id="PF01330">
    <property type="entry name" value="RuvA_N"/>
    <property type="match status" value="1"/>
</dbReference>
<dbReference type="InterPro" id="IPR010994">
    <property type="entry name" value="RuvA_2-like"/>
</dbReference>
<dbReference type="InterPro" id="IPR000085">
    <property type="entry name" value="RuvA"/>
</dbReference>
<feature type="domain" description="Helix-hairpin-helix DNA-binding motif class 1" evidence="8">
    <location>
        <begin position="72"/>
        <end position="91"/>
    </location>
</feature>
<dbReference type="Gene3D" id="2.40.50.140">
    <property type="entry name" value="Nucleic acid-binding proteins"/>
    <property type="match status" value="1"/>
</dbReference>
<comment type="similarity">
    <text evidence="6">Belongs to the RuvA family.</text>
</comment>